<dbReference type="PANTHER" id="PTHR46182">
    <property type="entry name" value="FI19480P1"/>
    <property type="match status" value="1"/>
</dbReference>
<protein>
    <recommendedName>
        <fullName evidence="3">PKD/Chitinase domain-containing protein</fullName>
    </recommendedName>
</protein>
<evidence type="ECO:0000313" key="1">
    <source>
        <dbReference type="EMBL" id="MBC6493067.1"/>
    </source>
</evidence>
<accession>A0ABR7MDN9</accession>
<dbReference type="Gene3D" id="2.60.40.10">
    <property type="entry name" value="Immunoglobulins"/>
    <property type="match status" value="1"/>
</dbReference>
<dbReference type="InterPro" id="IPR029865">
    <property type="entry name" value="KIAA0319-like"/>
</dbReference>
<keyword evidence="2" id="KW-1185">Reference proteome</keyword>
<organism evidence="1 2">
    <name type="scientific">Flavihumibacter stibioxidans</name>
    <dbReference type="NCBI Taxonomy" id="1834163"/>
    <lineage>
        <taxon>Bacteria</taxon>
        <taxon>Pseudomonadati</taxon>
        <taxon>Bacteroidota</taxon>
        <taxon>Chitinophagia</taxon>
        <taxon>Chitinophagales</taxon>
        <taxon>Chitinophagaceae</taxon>
        <taxon>Flavihumibacter</taxon>
    </lineage>
</organism>
<dbReference type="PANTHER" id="PTHR46182:SF2">
    <property type="entry name" value="FI19480P1"/>
    <property type="match status" value="1"/>
</dbReference>
<dbReference type="RefSeq" id="WP_187258388.1">
    <property type="nucleotide sequence ID" value="NZ_JBHULF010000006.1"/>
</dbReference>
<evidence type="ECO:0000313" key="2">
    <source>
        <dbReference type="Proteomes" id="UP000765802"/>
    </source>
</evidence>
<dbReference type="EMBL" id="MBUA01000031">
    <property type="protein sequence ID" value="MBC6493067.1"/>
    <property type="molecule type" value="Genomic_DNA"/>
</dbReference>
<sequence length="126" mass="13616">MKSIILIASVLSTLAFQLNDPVKGVKQEKSANTVNNLPPQANAGEDLKYSAKEFVQLDGTSSRELDGIISRYQWNQVSGPAVTIVNPQAAITAINGVTKGEYVFRLSVTDDKGSMATDEIKMTIKD</sequence>
<gene>
    <name evidence="1" type="ORF">BC349_18585</name>
</gene>
<reference evidence="1 2" key="1">
    <citation type="submission" date="2016-07" db="EMBL/GenBank/DDBJ databases">
        <title>Genome analysis of Flavihumibacter stibioxidans YS-17.</title>
        <authorList>
            <person name="Shi K."/>
            <person name="Han Y."/>
            <person name="Wang G."/>
        </authorList>
    </citation>
    <scope>NUCLEOTIDE SEQUENCE [LARGE SCALE GENOMIC DNA]</scope>
    <source>
        <strain evidence="1 2">YS-17</strain>
    </source>
</reference>
<dbReference type="InterPro" id="IPR013783">
    <property type="entry name" value="Ig-like_fold"/>
</dbReference>
<dbReference type="SUPFAM" id="SSF49299">
    <property type="entry name" value="PKD domain"/>
    <property type="match status" value="1"/>
</dbReference>
<evidence type="ECO:0008006" key="3">
    <source>
        <dbReference type="Google" id="ProtNLM"/>
    </source>
</evidence>
<comment type="caution">
    <text evidence="1">The sequence shown here is derived from an EMBL/GenBank/DDBJ whole genome shotgun (WGS) entry which is preliminary data.</text>
</comment>
<dbReference type="InterPro" id="IPR035986">
    <property type="entry name" value="PKD_dom_sf"/>
</dbReference>
<dbReference type="Proteomes" id="UP000765802">
    <property type="component" value="Unassembled WGS sequence"/>
</dbReference>
<proteinExistence type="predicted"/>
<dbReference type="Pfam" id="PF22352">
    <property type="entry name" value="K319L-like_PKD"/>
    <property type="match status" value="1"/>
</dbReference>
<name>A0ABR7MDN9_9BACT</name>